<feature type="domain" description="HemY N-terminal" evidence="8">
    <location>
        <begin position="26"/>
        <end position="129"/>
    </location>
</feature>
<evidence type="ECO:0000256" key="5">
    <source>
        <dbReference type="ARBA" id="ARBA00022989"/>
    </source>
</evidence>
<gene>
    <name evidence="9" type="ORF">Ga0061068_106112</name>
</gene>
<dbReference type="RefSeq" id="WP_055423644.1">
    <property type="nucleotide sequence ID" value="NZ_CYHH01000006.1"/>
</dbReference>
<keyword evidence="6 7" id="KW-0472">Membrane</keyword>
<evidence type="ECO:0000256" key="3">
    <source>
        <dbReference type="ARBA" id="ARBA00022475"/>
    </source>
</evidence>
<keyword evidence="10" id="KW-1185">Reference proteome</keyword>
<dbReference type="Proteomes" id="UP000182108">
    <property type="component" value="Unassembled WGS sequence"/>
</dbReference>
<dbReference type="EMBL" id="CYHH01000006">
    <property type="protein sequence ID" value="CUB07360.1"/>
    <property type="molecule type" value="Genomic_DNA"/>
</dbReference>
<name>A0A0K6IW60_9PROT</name>
<reference evidence="10" key="1">
    <citation type="submission" date="2015-08" db="EMBL/GenBank/DDBJ databases">
        <authorList>
            <person name="Babu N.S."/>
            <person name="Beckwith C.J."/>
            <person name="Beseler K.G."/>
            <person name="Brison A."/>
            <person name="Carone J.V."/>
            <person name="Caskin T.P."/>
            <person name="Diamond M."/>
            <person name="Durham M.E."/>
            <person name="Foxe J.M."/>
            <person name="Go M."/>
            <person name="Henderson B.A."/>
            <person name="Jones I.B."/>
            <person name="McGettigan J.A."/>
            <person name="Micheletti S.J."/>
            <person name="Nasrallah M.E."/>
            <person name="Ortiz D."/>
            <person name="Piller C.R."/>
            <person name="Privatt S.R."/>
            <person name="Schneider S.L."/>
            <person name="Sharp S."/>
            <person name="Smith T.C."/>
            <person name="Stanton J.D."/>
            <person name="Ullery H.E."/>
            <person name="Wilson R.J."/>
            <person name="Serrano M.G."/>
            <person name="Buck G."/>
            <person name="Lee V."/>
            <person name="Wang Y."/>
            <person name="Carvalho R."/>
            <person name="Voegtly L."/>
            <person name="Shi R."/>
            <person name="Duckworth R."/>
            <person name="Johnson A."/>
            <person name="Loviza R."/>
            <person name="Walstead R."/>
            <person name="Shah Z."/>
            <person name="Kiflezghi M."/>
            <person name="Wade K."/>
            <person name="Ball S.L."/>
            <person name="Bradley K.W."/>
            <person name="Asai D.J."/>
            <person name="Bowman C.A."/>
            <person name="Russell D.A."/>
            <person name="Pope W.H."/>
            <person name="Jacobs-Sera D."/>
            <person name="Hendrix R.W."/>
            <person name="Hatfull G.F."/>
        </authorList>
    </citation>
    <scope>NUCLEOTIDE SEQUENCE [LARGE SCALE GENOMIC DNA]</scope>
    <source>
        <strain evidence="10">JCM 19170</strain>
    </source>
</reference>
<dbReference type="GO" id="GO:0005886">
    <property type="term" value="C:plasma membrane"/>
    <property type="evidence" value="ECO:0007669"/>
    <property type="project" value="UniProtKB-SubCell"/>
</dbReference>
<keyword evidence="5 7" id="KW-1133">Transmembrane helix</keyword>
<evidence type="ECO:0000313" key="9">
    <source>
        <dbReference type="EMBL" id="CUB07360.1"/>
    </source>
</evidence>
<dbReference type="InterPro" id="IPR005254">
    <property type="entry name" value="Heme_biosyn_assoc_TPR_pro"/>
</dbReference>
<feature type="transmembrane region" description="Helical" evidence="7">
    <location>
        <begin position="42"/>
        <end position="66"/>
    </location>
</feature>
<evidence type="ECO:0000256" key="1">
    <source>
        <dbReference type="ARBA" id="ARBA00004141"/>
    </source>
</evidence>
<dbReference type="GO" id="GO:0042168">
    <property type="term" value="P:heme metabolic process"/>
    <property type="evidence" value="ECO:0007669"/>
    <property type="project" value="InterPro"/>
</dbReference>
<comment type="subcellular location">
    <subcellularLocation>
        <location evidence="2">Cell membrane</location>
    </subcellularLocation>
    <subcellularLocation>
        <location evidence="1">Membrane</location>
        <topology evidence="1">Multi-pass membrane protein</topology>
    </subcellularLocation>
</comment>
<protein>
    <submittedName>
        <fullName evidence="9">Heme biosynthesis-associated TPR protein</fullName>
    </submittedName>
</protein>
<sequence length="382" mass="42485">MKALITLVLVAALAVAAGLALQSVDGYVVFVVPPWRAQLSLTLFALLLVLVVIALYLSLRLGVMLFGLPRTLRRRRDAWRLRRAVRTLVRLVRAHVLGDAATVQRLAQRLDRSPGVAEAGAALAAATALERGDEARAENWLARLERWPDVRTVLEAEFGVRFSRPERLQAAMELLEKMPALPEATALRLRLEAAQREEKWQEVLASARRLCALESMDAAKAAALIRQAHLNEASSRLALGADLFAWWKRLPKEERFDPEFLAALARLAIERAQGGKVRPILEAALDKRWLPELVRRYPACLDAAERQAALARLESWLQAHPEEPAVLEALVELCLELKLWGKARDYLARLRRLGADPKVLERFAARLQSAEAGRGGAILPAP</sequence>
<evidence type="ECO:0000256" key="2">
    <source>
        <dbReference type="ARBA" id="ARBA00004236"/>
    </source>
</evidence>
<evidence type="ECO:0000256" key="6">
    <source>
        <dbReference type="ARBA" id="ARBA00023136"/>
    </source>
</evidence>
<evidence type="ECO:0000256" key="4">
    <source>
        <dbReference type="ARBA" id="ARBA00022692"/>
    </source>
</evidence>
<dbReference type="InterPro" id="IPR010817">
    <property type="entry name" value="HemY_N"/>
</dbReference>
<keyword evidence="3" id="KW-1003">Cell membrane</keyword>
<dbReference type="OrthoDB" id="5298848at2"/>
<proteinExistence type="predicted"/>
<dbReference type="NCBIfam" id="TIGR00540">
    <property type="entry name" value="TPR_hemY_coli"/>
    <property type="match status" value="1"/>
</dbReference>
<evidence type="ECO:0000313" key="10">
    <source>
        <dbReference type="Proteomes" id="UP000182108"/>
    </source>
</evidence>
<evidence type="ECO:0000256" key="7">
    <source>
        <dbReference type="SAM" id="Phobius"/>
    </source>
</evidence>
<keyword evidence="4 7" id="KW-0812">Transmembrane</keyword>
<evidence type="ECO:0000259" key="8">
    <source>
        <dbReference type="Pfam" id="PF07219"/>
    </source>
</evidence>
<accession>A0A0K6IW60</accession>
<dbReference type="AlphaFoldDB" id="A0A0K6IW60"/>
<organism evidence="9 10">
    <name type="scientific">Tepidiphilus thermophilus</name>
    <dbReference type="NCBI Taxonomy" id="876478"/>
    <lineage>
        <taxon>Bacteria</taxon>
        <taxon>Pseudomonadati</taxon>
        <taxon>Pseudomonadota</taxon>
        <taxon>Hydrogenophilia</taxon>
        <taxon>Hydrogenophilales</taxon>
        <taxon>Hydrogenophilaceae</taxon>
        <taxon>Tepidiphilus</taxon>
    </lineage>
</organism>
<dbReference type="Pfam" id="PF07219">
    <property type="entry name" value="HemY_N"/>
    <property type="match status" value="1"/>
</dbReference>